<evidence type="ECO:0000313" key="4">
    <source>
        <dbReference type="Proteomes" id="UP001154259"/>
    </source>
</evidence>
<evidence type="ECO:0000313" key="3">
    <source>
        <dbReference type="Proteomes" id="UP001154255"/>
    </source>
</evidence>
<accession>A0A9W4XA12</accession>
<dbReference type="AlphaFoldDB" id="A0A9W4XA12"/>
<dbReference type="RefSeq" id="WP_271789933.1">
    <property type="nucleotide sequence ID" value="NZ_CAMXCM010000004.1"/>
</dbReference>
<keyword evidence="4" id="KW-1185">Reference proteome</keyword>
<protein>
    <submittedName>
        <fullName evidence="1">Uncharacterized protein</fullName>
    </submittedName>
</protein>
<reference evidence="1" key="1">
    <citation type="submission" date="2022-10" db="EMBL/GenBank/DDBJ databases">
        <authorList>
            <person name="Botero Cardona J."/>
        </authorList>
    </citation>
    <scope>NUCLEOTIDE SEQUENCE</scope>
    <source>
        <strain evidence="1">LMG 31819</strain>
        <strain evidence="2">R-53529</strain>
    </source>
</reference>
<evidence type="ECO:0000313" key="2">
    <source>
        <dbReference type="EMBL" id="CAI3947593.1"/>
    </source>
</evidence>
<proteinExistence type="predicted"/>
<organism evidence="1 3">
    <name type="scientific">Commensalibacter communis</name>
    <dbReference type="NCBI Taxonomy" id="2972786"/>
    <lineage>
        <taxon>Bacteria</taxon>
        <taxon>Pseudomonadati</taxon>
        <taxon>Pseudomonadota</taxon>
        <taxon>Alphaproteobacteria</taxon>
        <taxon>Acetobacterales</taxon>
        <taxon>Acetobacteraceae</taxon>
    </lineage>
</organism>
<dbReference type="EMBL" id="CAMXCS010000003">
    <property type="protein sequence ID" value="CAI3947593.1"/>
    <property type="molecule type" value="Genomic_DNA"/>
</dbReference>
<gene>
    <name evidence="2" type="ORF">R53529_LOCUS1500</name>
    <name evidence="1" type="ORF">R53530_LOCUS1594</name>
</gene>
<comment type="caution">
    <text evidence="1">The sequence shown here is derived from an EMBL/GenBank/DDBJ whole genome shotgun (WGS) entry which is preliminary data.</text>
</comment>
<evidence type="ECO:0000313" key="1">
    <source>
        <dbReference type="EMBL" id="CAI3947132.1"/>
    </source>
</evidence>
<sequence>MKRLWIDILIDKIKGLGEDPKTLVIDGDINQVYQKVWQYDWDGYDNEIDMDKFKAYTTNYIYWYDLLSTDSYQLLVALHRNPSADAKTFDEIMRNK</sequence>
<dbReference type="Proteomes" id="UP001154255">
    <property type="component" value="Unassembled WGS sequence"/>
</dbReference>
<dbReference type="Proteomes" id="UP001154259">
    <property type="component" value="Unassembled WGS sequence"/>
</dbReference>
<name>A0A9W4XA12_9PROT</name>
<dbReference type="EMBL" id="CAMXCM010000004">
    <property type="protein sequence ID" value="CAI3947132.1"/>
    <property type="molecule type" value="Genomic_DNA"/>
</dbReference>